<name>A0A172Q0H0_9CAUD</name>
<evidence type="ECO:0000313" key="1">
    <source>
        <dbReference type="EMBL" id="AND75360.1"/>
    </source>
</evidence>
<protein>
    <submittedName>
        <fullName evidence="1">Uncharacterized protein</fullName>
    </submittedName>
</protein>
<reference evidence="2" key="1">
    <citation type="submission" date="2016-03" db="EMBL/GenBank/DDBJ databases">
        <title>Characterization of Acinetobacter baumannii phage vB_AbaM_ME3.</title>
        <authorList>
            <person name="Buttimer C.T.H."/>
            <person name="Elbreki M."/>
            <person name="Coffey A."/>
        </authorList>
    </citation>
    <scope>NUCLEOTIDE SEQUENCE [LARGE SCALE GENOMIC DNA]</scope>
</reference>
<keyword evidence="2" id="KW-1185">Reference proteome</keyword>
<accession>A0A172Q0H0</accession>
<sequence length="76" mass="8769">MAQVIKIKWIESPLSFTAQTSFGFVHIDKTTKDTTLFSFTGIRSKFFNEIKDIKQLKLKVEEMHLSTITKALAYVK</sequence>
<dbReference type="EMBL" id="KU935715">
    <property type="protein sequence ID" value="AND75360.1"/>
    <property type="molecule type" value="Genomic_DNA"/>
</dbReference>
<evidence type="ECO:0000313" key="2">
    <source>
        <dbReference type="Proteomes" id="UP000225947"/>
    </source>
</evidence>
<proteinExistence type="predicted"/>
<dbReference type="Proteomes" id="UP000225947">
    <property type="component" value="Segment"/>
</dbReference>
<organism evidence="1 2">
    <name type="scientific">Acinetobacter phage vB_AbaM_ME3</name>
    <dbReference type="NCBI Taxonomy" id="1837876"/>
    <lineage>
        <taxon>Viruses</taxon>
        <taxon>Duplodnaviria</taxon>
        <taxon>Heunggongvirae</taxon>
        <taxon>Uroviricota</taxon>
        <taxon>Caudoviricetes</taxon>
        <taxon>Metrivirus</taxon>
        <taxon>Metrivirus ME3</taxon>
    </lineage>
</organism>
<gene>
    <name evidence="1" type="ORF">ME3_199</name>
</gene>